<evidence type="ECO:0000313" key="3">
    <source>
        <dbReference type="EMBL" id="CZA95895.1"/>
    </source>
</evidence>
<proteinExistence type="predicted"/>
<dbReference type="AlphaFoldDB" id="A0A822VPH1"/>
<evidence type="ECO:0000313" key="2">
    <source>
        <dbReference type="EMBL" id="CYU19847.1"/>
    </source>
</evidence>
<name>A0A822VPH1_STRSU</name>
<evidence type="ECO:0000256" key="1">
    <source>
        <dbReference type="SAM" id="SignalP"/>
    </source>
</evidence>
<dbReference type="Proteomes" id="UP000075041">
    <property type="component" value="Unassembled WGS sequence"/>
</dbReference>
<dbReference type="RefSeq" id="WP_226315759.1">
    <property type="nucleotide sequence ID" value="NZ_BCCY01000028.1"/>
</dbReference>
<dbReference type="Proteomes" id="UP000075081">
    <property type="component" value="Unassembled WGS sequence"/>
</dbReference>
<dbReference type="EMBL" id="FISW01000003">
    <property type="protein sequence ID" value="CZA95895.1"/>
    <property type="molecule type" value="Genomic_DNA"/>
</dbReference>
<protein>
    <submittedName>
        <fullName evidence="2">Sugar ABC transporter periplasmic protein</fullName>
    </submittedName>
</protein>
<keyword evidence="1" id="KW-0732">Signal</keyword>
<evidence type="ECO:0000313" key="5">
    <source>
        <dbReference type="Proteomes" id="UP000075081"/>
    </source>
</evidence>
<organism evidence="2 4">
    <name type="scientific">Streptococcus suis</name>
    <dbReference type="NCBI Taxonomy" id="1307"/>
    <lineage>
        <taxon>Bacteria</taxon>
        <taxon>Bacillati</taxon>
        <taxon>Bacillota</taxon>
        <taxon>Bacilli</taxon>
        <taxon>Lactobacillales</taxon>
        <taxon>Streptococcaceae</taxon>
        <taxon>Streptococcus</taxon>
    </lineage>
</organism>
<feature type="signal peptide" evidence="1">
    <location>
        <begin position="1"/>
        <end position="25"/>
    </location>
</feature>
<feature type="chain" id="PRO_5036417250" evidence="1">
    <location>
        <begin position="26"/>
        <end position="78"/>
    </location>
</feature>
<sequence>MNKKIFLKSAIILLSVTCLINAIKALDSSGVSSSTGEIVNQDRIYNITLKVKTDGVYNDLGGMLFRKIMYCQELVVQK</sequence>
<accession>A0A822VPH1</accession>
<dbReference type="EMBL" id="FIFJ01000025">
    <property type="protein sequence ID" value="CYU19847.1"/>
    <property type="molecule type" value="Genomic_DNA"/>
</dbReference>
<comment type="caution">
    <text evidence="2">The sequence shown here is derived from an EMBL/GenBank/DDBJ whole genome shotgun (WGS) entry which is preliminary data.</text>
</comment>
<gene>
    <name evidence="2" type="ORF">ERS132356_01776</name>
    <name evidence="3" type="ORF">ERS156295_00711</name>
</gene>
<reference evidence="4 5" key="1">
    <citation type="submission" date="2016-02" db="EMBL/GenBank/DDBJ databases">
        <authorList>
            <consortium name="Pathogen Informatics"/>
        </authorList>
    </citation>
    <scope>NUCLEOTIDE SEQUENCE [LARGE SCALE GENOMIC DNA]</scope>
    <source>
        <strain evidence="3 5">FX230</strain>
        <strain evidence="2 4">LOLA-SS005</strain>
    </source>
</reference>
<evidence type="ECO:0000313" key="4">
    <source>
        <dbReference type="Proteomes" id="UP000075041"/>
    </source>
</evidence>